<dbReference type="PROSITE" id="PS00501">
    <property type="entry name" value="SPASE_I_1"/>
    <property type="match status" value="1"/>
</dbReference>
<evidence type="ECO:0000313" key="11">
    <source>
        <dbReference type="Proteomes" id="UP001597040"/>
    </source>
</evidence>
<evidence type="ECO:0000259" key="9">
    <source>
        <dbReference type="Pfam" id="PF10502"/>
    </source>
</evidence>
<dbReference type="SUPFAM" id="SSF51306">
    <property type="entry name" value="LexA/Signal peptidase"/>
    <property type="match status" value="1"/>
</dbReference>
<dbReference type="EC" id="3.4.21.89" evidence="4 7"/>
<keyword evidence="5 7" id="KW-0645">Protease</keyword>
<sequence length="177" mass="20367">MSFLTETKGKNEWVEWGKAIFIAILVAFFLRSFVFATSIVEGESMDPTLQDGERVIFNKIIYFIDEPERGDIVIIERPTKNYVKRVIALPGETIKIDNHVLYINEEAYEQNFIRQEALNSTGNFGPIQVPENNYFVMGDNRAISKDSRNGLGMINEDDIIGKSEFVIFPFDQWSITR</sequence>
<proteinExistence type="inferred from homology"/>
<evidence type="ECO:0000256" key="2">
    <source>
        <dbReference type="ARBA" id="ARBA00004401"/>
    </source>
</evidence>
<keyword evidence="6 7" id="KW-0378">Hydrolase</keyword>
<accession>A0ABW3LLS7</accession>
<feature type="transmembrane region" description="Helical" evidence="7">
    <location>
        <begin position="20"/>
        <end position="40"/>
    </location>
</feature>
<dbReference type="GO" id="GO:0009003">
    <property type="term" value="F:signal peptidase activity"/>
    <property type="evidence" value="ECO:0007669"/>
    <property type="project" value="UniProtKB-EC"/>
</dbReference>
<evidence type="ECO:0000256" key="5">
    <source>
        <dbReference type="ARBA" id="ARBA00022670"/>
    </source>
</evidence>
<keyword evidence="7" id="KW-1133">Transmembrane helix</keyword>
<dbReference type="PANTHER" id="PTHR43390">
    <property type="entry name" value="SIGNAL PEPTIDASE I"/>
    <property type="match status" value="1"/>
</dbReference>
<comment type="subcellular location">
    <subcellularLocation>
        <location evidence="2">Cell membrane</location>
        <topology evidence="2">Single-pass type II membrane protein</topology>
    </subcellularLocation>
    <subcellularLocation>
        <location evidence="8">Membrane</location>
        <topology evidence="8">Single-pass type II membrane protein</topology>
    </subcellularLocation>
</comment>
<gene>
    <name evidence="10" type="primary">lepB</name>
    <name evidence="10" type="ORF">ACFQ3N_11625</name>
</gene>
<dbReference type="InterPro" id="IPR019756">
    <property type="entry name" value="Pept_S26A_signal_pept_1_Ser-AS"/>
</dbReference>
<keyword evidence="7" id="KW-0472">Membrane</keyword>
<dbReference type="InterPro" id="IPR019758">
    <property type="entry name" value="Pept_S26A_signal_pept_1_CS"/>
</dbReference>
<dbReference type="Pfam" id="PF10502">
    <property type="entry name" value="Peptidase_S26"/>
    <property type="match status" value="1"/>
</dbReference>
<keyword evidence="7" id="KW-0812">Transmembrane</keyword>
<dbReference type="PROSITE" id="PS00761">
    <property type="entry name" value="SPASE_I_3"/>
    <property type="match status" value="1"/>
</dbReference>
<dbReference type="Gene3D" id="2.10.109.10">
    <property type="entry name" value="Umud Fragment, subunit A"/>
    <property type="match status" value="1"/>
</dbReference>
<evidence type="ECO:0000256" key="8">
    <source>
        <dbReference type="RuleBase" id="RU362042"/>
    </source>
</evidence>
<dbReference type="InterPro" id="IPR019533">
    <property type="entry name" value="Peptidase_S26"/>
</dbReference>
<comment type="caution">
    <text evidence="10">The sequence shown here is derived from an EMBL/GenBank/DDBJ whole genome shotgun (WGS) entry which is preliminary data.</text>
</comment>
<dbReference type="PANTHER" id="PTHR43390:SF1">
    <property type="entry name" value="CHLOROPLAST PROCESSING PEPTIDASE"/>
    <property type="match status" value="1"/>
</dbReference>
<dbReference type="NCBIfam" id="TIGR02227">
    <property type="entry name" value="sigpep_I_bact"/>
    <property type="match status" value="1"/>
</dbReference>
<dbReference type="CDD" id="cd06530">
    <property type="entry name" value="S26_SPase_I"/>
    <property type="match status" value="1"/>
</dbReference>
<dbReference type="PROSITE" id="PS00760">
    <property type="entry name" value="SPASE_I_2"/>
    <property type="match status" value="1"/>
</dbReference>
<dbReference type="RefSeq" id="WP_390362588.1">
    <property type="nucleotide sequence ID" value="NZ_JBHTKJ010000030.1"/>
</dbReference>
<dbReference type="PRINTS" id="PR00727">
    <property type="entry name" value="LEADERPTASE"/>
</dbReference>
<evidence type="ECO:0000256" key="1">
    <source>
        <dbReference type="ARBA" id="ARBA00000677"/>
    </source>
</evidence>
<reference evidence="11" key="1">
    <citation type="journal article" date="2019" name="Int. J. Syst. Evol. Microbiol.">
        <title>The Global Catalogue of Microorganisms (GCM) 10K type strain sequencing project: providing services to taxonomists for standard genome sequencing and annotation.</title>
        <authorList>
            <consortium name="The Broad Institute Genomics Platform"/>
            <consortium name="The Broad Institute Genome Sequencing Center for Infectious Disease"/>
            <person name="Wu L."/>
            <person name="Ma J."/>
        </authorList>
    </citation>
    <scope>NUCLEOTIDE SEQUENCE [LARGE SCALE GENOMIC DNA]</scope>
    <source>
        <strain evidence="11">CCUG 56754</strain>
    </source>
</reference>
<evidence type="ECO:0000256" key="7">
    <source>
        <dbReference type="RuleBase" id="RU003993"/>
    </source>
</evidence>
<comment type="similarity">
    <text evidence="3 8">Belongs to the peptidase S26 family.</text>
</comment>
<dbReference type="EMBL" id="JBHTKJ010000030">
    <property type="protein sequence ID" value="MFD1039033.1"/>
    <property type="molecule type" value="Genomic_DNA"/>
</dbReference>
<comment type="catalytic activity">
    <reaction evidence="1 7">
        <text>Cleavage of hydrophobic, N-terminal signal or leader sequences from secreted and periplasmic proteins.</text>
        <dbReference type="EC" id="3.4.21.89"/>
    </reaction>
</comment>
<evidence type="ECO:0000256" key="6">
    <source>
        <dbReference type="ARBA" id="ARBA00022801"/>
    </source>
</evidence>
<evidence type="ECO:0000313" key="10">
    <source>
        <dbReference type="EMBL" id="MFD1039033.1"/>
    </source>
</evidence>
<keyword evidence="11" id="KW-1185">Reference proteome</keyword>
<name>A0ABW3LLS7_9BACI</name>
<dbReference type="InterPro" id="IPR036286">
    <property type="entry name" value="LexA/Signal_pep-like_sf"/>
</dbReference>
<evidence type="ECO:0000256" key="4">
    <source>
        <dbReference type="ARBA" id="ARBA00013208"/>
    </source>
</evidence>
<organism evidence="10 11">
    <name type="scientific">Virgibacillus byunsanensis</name>
    <dbReference type="NCBI Taxonomy" id="570945"/>
    <lineage>
        <taxon>Bacteria</taxon>
        <taxon>Bacillati</taxon>
        <taxon>Bacillota</taxon>
        <taxon>Bacilli</taxon>
        <taxon>Bacillales</taxon>
        <taxon>Bacillaceae</taxon>
        <taxon>Virgibacillus</taxon>
    </lineage>
</organism>
<dbReference type="Proteomes" id="UP001597040">
    <property type="component" value="Unassembled WGS sequence"/>
</dbReference>
<feature type="domain" description="Peptidase S26" evidence="9">
    <location>
        <begin position="13"/>
        <end position="167"/>
    </location>
</feature>
<evidence type="ECO:0000256" key="3">
    <source>
        <dbReference type="ARBA" id="ARBA00009370"/>
    </source>
</evidence>
<protein>
    <recommendedName>
        <fullName evidence="4 7">Signal peptidase I</fullName>
        <ecNumber evidence="4 7">3.4.21.89</ecNumber>
    </recommendedName>
</protein>
<dbReference type="InterPro" id="IPR019757">
    <property type="entry name" value="Pept_S26A_signal_pept_1_Lys-AS"/>
</dbReference>
<dbReference type="InterPro" id="IPR000223">
    <property type="entry name" value="Pept_S26A_signal_pept_1"/>
</dbReference>